<dbReference type="Pfam" id="PF02107">
    <property type="entry name" value="FlgH"/>
    <property type="match status" value="1"/>
</dbReference>
<comment type="caution">
    <text evidence="12">The sequence shown here is derived from an EMBL/GenBank/DDBJ whole genome shotgun (WGS) entry which is preliminary data.</text>
</comment>
<name>A0A6C2CAX5_9RHOO</name>
<evidence type="ECO:0000256" key="2">
    <source>
        <dbReference type="ARBA" id="ARBA00004370"/>
    </source>
</evidence>
<dbReference type="EMBL" id="SDKK01000053">
    <property type="protein sequence ID" value="TYC50599.1"/>
    <property type="molecule type" value="Genomic_DNA"/>
</dbReference>
<dbReference type="AlphaFoldDB" id="A0A6C2CAX5"/>
<evidence type="ECO:0000256" key="4">
    <source>
        <dbReference type="ARBA" id="ARBA00011439"/>
    </source>
</evidence>
<feature type="chain" id="PRO_5025597272" description="Flagellar L-ring protein" evidence="11">
    <location>
        <begin position="23"/>
        <end position="225"/>
    </location>
</feature>
<keyword evidence="5 9" id="KW-0732">Signal</keyword>
<dbReference type="GO" id="GO:0071973">
    <property type="term" value="P:bacterial-type flagellum-dependent cell motility"/>
    <property type="evidence" value="ECO:0007669"/>
    <property type="project" value="InterPro"/>
</dbReference>
<sequence length="225" mass="23720">MQAFRFFSLLALAGLAGCSALQTTPPTAVHQPMSVRPEPRTAQASQPGSIFQPNFSRPLFEDRRARFVGDVITINLVEQTAASKKSSATAERNASMAASISAMAKVPLAGALGGLGVTASDASKFGGKGDAAANNAFTGTITTTVIEVLGNGNLVVSGEKQIAINQGNEFIRFSGVVNPVNVTGSNTVQSTQVADARIEYRANGYIDETENMGWMQRFFVNVLPF</sequence>
<dbReference type="PANTHER" id="PTHR34933">
    <property type="entry name" value="FLAGELLAR L-RING PROTEIN"/>
    <property type="match status" value="1"/>
</dbReference>
<dbReference type="RefSeq" id="WP_148581767.1">
    <property type="nucleotide sequence ID" value="NZ_JAVEUW010000062.1"/>
</dbReference>
<feature type="region of interest" description="Disordered" evidence="10">
    <location>
        <begin position="27"/>
        <end position="55"/>
    </location>
</feature>
<evidence type="ECO:0000256" key="7">
    <source>
        <dbReference type="ARBA" id="ARBA00023143"/>
    </source>
</evidence>
<feature type="signal peptide" evidence="11">
    <location>
        <begin position="1"/>
        <end position="22"/>
    </location>
</feature>
<keyword evidence="12" id="KW-0969">Cilium</keyword>
<comment type="subcellular location">
    <subcellularLocation>
        <location evidence="9">Cell outer membrane</location>
        <topology evidence="9">Lipid-anchor</topology>
    </subcellularLocation>
    <subcellularLocation>
        <location evidence="9">Bacterial flagellum basal body</location>
    </subcellularLocation>
    <subcellularLocation>
        <location evidence="2">Membrane</location>
    </subcellularLocation>
</comment>
<comment type="function">
    <text evidence="1 9">Assembles around the rod to form the L-ring and probably protects the motor/basal body from shearing forces during rotation.</text>
</comment>
<keyword evidence="8 9" id="KW-0998">Cell outer membrane</keyword>
<evidence type="ECO:0000256" key="8">
    <source>
        <dbReference type="ARBA" id="ARBA00023237"/>
    </source>
</evidence>
<proteinExistence type="inferred from homology"/>
<evidence type="ECO:0000256" key="5">
    <source>
        <dbReference type="ARBA" id="ARBA00022729"/>
    </source>
</evidence>
<evidence type="ECO:0000256" key="10">
    <source>
        <dbReference type="SAM" id="MobiDB-lite"/>
    </source>
</evidence>
<dbReference type="PRINTS" id="PR01008">
    <property type="entry name" value="FLGLRINGFLGH"/>
</dbReference>
<dbReference type="PANTHER" id="PTHR34933:SF3">
    <property type="entry name" value="FLAGELLAR L-RING PROTEIN"/>
    <property type="match status" value="1"/>
</dbReference>
<evidence type="ECO:0000256" key="11">
    <source>
        <dbReference type="SAM" id="SignalP"/>
    </source>
</evidence>
<keyword evidence="12" id="KW-0966">Cell projection</keyword>
<keyword evidence="6 9" id="KW-0472">Membrane</keyword>
<evidence type="ECO:0000313" key="12">
    <source>
        <dbReference type="EMBL" id="TYC50599.1"/>
    </source>
</evidence>
<keyword evidence="13" id="KW-1185">Reference proteome</keyword>
<comment type="similarity">
    <text evidence="3 9">Belongs to the FlgH family.</text>
</comment>
<feature type="compositionally biased region" description="Polar residues" evidence="10">
    <location>
        <begin position="42"/>
        <end position="55"/>
    </location>
</feature>
<comment type="subunit">
    <text evidence="4 9">The basal body constitutes a major portion of the flagellar organelle and consists of four rings (L,P,S, and M) mounted on a central rod.</text>
</comment>
<dbReference type="GO" id="GO:0003774">
    <property type="term" value="F:cytoskeletal motor activity"/>
    <property type="evidence" value="ECO:0007669"/>
    <property type="project" value="InterPro"/>
</dbReference>
<keyword evidence="12" id="KW-0282">Flagellum</keyword>
<keyword evidence="7 9" id="KW-0975">Bacterial flagellum</keyword>
<keyword evidence="9" id="KW-0449">Lipoprotein</keyword>
<dbReference type="HAMAP" id="MF_00415">
    <property type="entry name" value="FlgH"/>
    <property type="match status" value="1"/>
</dbReference>
<gene>
    <name evidence="9" type="primary">flgH</name>
    <name evidence="12" type="ORF">ETQ85_25230</name>
</gene>
<dbReference type="PROSITE" id="PS51257">
    <property type="entry name" value="PROKAR_LIPOPROTEIN"/>
    <property type="match status" value="1"/>
</dbReference>
<dbReference type="OrthoDB" id="9789463at2"/>
<evidence type="ECO:0000256" key="1">
    <source>
        <dbReference type="ARBA" id="ARBA00002591"/>
    </source>
</evidence>
<dbReference type="GO" id="GO:0009279">
    <property type="term" value="C:cell outer membrane"/>
    <property type="evidence" value="ECO:0007669"/>
    <property type="project" value="UniProtKB-SubCell"/>
</dbReference>
<dbReference type="Proteomes" id="UP000389128">
    <property type="component" value="Unassembled WGS sequence"/>
</dbReference>
<evidence type="ECO:0000256" key="6">
    <source>
        <dbReference type="ARBA" id="ARBA00023136"/>
    </source>
</evidence>
<evidence type="ECO:0000256" key="9">
    <source>
        <dbReference type="HAMAP-Rule" id="MF_00415"/>
    </source>
</evidence>
<protein>
    <recommendedName>
        <fullName evidence="9">Flagellar L-ring protein</fullName>
    </recommendedName>
    <alternativeName>
        <fullName evidence="9">Basal body L-ring protein</fullName>
    </alternativeName>
</protein>
<evidence type="ECO:0000256" key="3">
    <source>
        <dbReference type="ARBA" id="ARBA00006929"/>
    </source>
</evidence>
<accession>A0A6C2CAX5</accession>
<dbReference type="GO" id="GO:0009427">
    <property type="term" value="C:bacterial-type flagellum basal body, distal rod, L ring"/>
    <property type="evidence" value="ECO:0007669"/>
    <property type="project" value="InterPro"/>
</dbReference>
<dbReference type="InterPro" id="IPR000527">
    <property type="entry name" value="Flag_Lring"/>
</dbReference>
<evidence type="ECO:0000313" key="13">
    <source>
        <dbReference type="Proteomes" id="UP000389128"/>
    </source>
</evidence>
<reference evidence="12 13" key="1">
    <citation type="submission" date="2019-01" db="EMBL/GenBank/DDBJ databases">
        <title>Zoogloea oleivorans genome sequencing and assembly.</title>
        <authorList>
            <person name="Tancsics A."/>
            <person name="Farkas M."/>
            <person name="Kriszt B."/>
            <person name="Maroti G."/>
            <person name="Horvath B."/>
        </authorList>
    </citation>
    <scope>NUCLEOTIDE SEQUENCE [LARGE SCALE GENOMIC DNA]</scope>
    <source>
        <strain evidence="12 13">Buc</strain>
    </source>
</reference>
<organism evidence="12 13">
    <name type="scientific">Zoogloea oleivorans</name>
    <dbReference type="NCBI Taxonomy" id="1552750"/>
    <lineage>
        <taxon>Bacteria</taxon>
        <taxon>Pseudomonadati</taxon>
        <taxon>Pseudomonadota</taxon>
        <taxon>Betaproteobacteria</taxon>
        <taxon>Rhodocyclales</taxon>
        <taxon>Zoogloeaceae</taxon>
        <taxon>Zoogloea</taxon>
    </lineage>
</organism>